<feature type="domain" description="Gliding motility-associated protein GldM second immunoglobulin-like" evidence="4">
    <location>
        <begin position="247"/>
        <end position="327"/>
    </location>
</feature>
<name>A0A940DNZ0_9BACT</name>
<dbReference type="InterPro" id="IPR048406">
    <property type="entry name" value="GldM_Ig-like-2"/>
</dbReference>
<feature type="transmembrane region" description="Helical" evidence="1">
    <location>
        <begin position="12"/>
        <end position="30"/>
    </location>
</feature>
<evidence type="ECO:0000313" key="5">
    <source>
        <dbReference type="EMBL" id="MBO8454231.1"/>
    </source>
</evidence>
<organism evidence="5 6">
    <name type="scientific">Candidatus Cryptobacteroides gallistercoris</name>
    <dbReference type="NCBI Taxonomy" id="2840765"/>
    <lineage>
        <taxon>Bacteria</taxon>
        <taxon>Pseudomonadati</taxon>
        <taxon>Bacteroidota</taxon>
        <taxon>Bacteroidia</taxon>
        <taxon>Bacteroidales</taxon>
        <taxon>Candidatus Cryptobacteroides</taxon>
    </lineage>
</organism>
<sequence length="444" mass="49244">MAEYRLPPRQKMINLVYIILIAMLAINISADTLDTYSLLDKGLRRRADKLESYRAILRDSLLTTVDGASGFIASSDSMADALLADIDGIKEAIAKSADKKHYVSADELQALEELNAVPDVMLSAINPRGSRLKNSIVLYMDTVMAKVTDTSARELIAAYLDLDHDKKLTSWEKETFTSMPAIGGMVYMNTLRENVLLAEIQMYQDILENHYRKTASMAAADGNSRYVLINNDQKVVSVDGTIEVPVVDVAPYLESVLYAEYDNLIDVLAIGITPEEIDFRISGGRHFLRNGKLYISPDPGAEKVTLSMNCVRKGERKYLGSKEFRVKSLPTPVPYIRFRDGSRYTGTVPVEAEKMAEAYSVGAGITEPVEIEYRVAGFELVLIKNNSGEVLSAVSEGPYFTSEQKKILASAQNADKMYFTGISVRNPKGDVKYQIPPISVPLYE</sequence>
<accession>A0A940DNZ0</accession>
<evidence type="ECO:0000259" key="4">
    <source>
        <dbReference type="Pfam" id="PF21602"/>
    </source>
</evidence>
<keyword evidence="1" id="KW-0472">Membrane</keyword>
<comment type="caution">
    <text evidence="5">The sequence shown here is derived from an EMBL/GenBank/DDBJ whole genome shotgun (WGS) entry which is preliminary data.</text>
</comment>
<protein>
    <recommendedName>
        <fullName evidence="7">Gliding motility protein GldM</fullName>
    </recommendedName>
</protein>
<evidence type="ECO:0000259" key="3">
    <source>
        <dbReference type="Pfam" id="PF12081"/>
    </source>
</evidence>
<dbReference type="Proteomes" id="UP000771749">
    <property type="component" value="Unassembled WGS sequence"/>
</dbReference>
<dbReference type="InterPro" id="IPR022719">
    <property type="entry name" value="Motility-assoc_prot_GldM_C"/>
</dbReference>
<dbReference type="AlphaFoldDB" id="A0A940DNZ0"/>
<evidence type="ECO:0000313" key="6">
    <source>
        <dbReference type="Proteomes" id="UP000771749"/>
    </source>
</evidence>
<keyword evidence="1" id="KW-0812">Transmembrane</keyword>
<proteinExistence type="predicted"/>
<feature type="domain" description="Gliding motility-associated protein GldM N-terminal" evidence="3">
    <location>
        <begin position="77"/>
        <end position="208"/>
    </location>
</feature>
<feature type="domain" description="Gliding motility-associated protein GldM C-terminal" evidence="2">
    <location>
        <begin position="330"/>
        <end position="441"/>
    </location>
</feature>
<dbReference type="InterPro" id="IPR022720">
    <property type="entry name" value="Motility-assoc_prot_GldM_N"/>
</dbReference>
<dbReference type="Pfam" id="PF12081">
    <property type="entry name" value="GldM_1st"/>
    <property type="match status" value="1"/>
</dbReference>
<gene>
    <name evidence="5" type="ORF">IAC07_05850</name>
</gene>
<keyword evidence="1" id="KW-1133">Transmembrane helix</keyword>
<reference evidence="5" key="2">
    <citation type="journal article" date="2021" name="PeerJ">
        <title>Extensive microbial diversity within the chicken gut microbiome revealed by metagenomics and culture.</title>
        <authorList>
            <person name="Gilroy R."/>
            <person name="Ravi A."/>
            <person name="Getino M."/>
            <person name="Pursley I."/>
            <person name="Horton D.L."/>
            <person name="Alikhan N.F."/>
            <person name="Baker D."/>
            <person name="Gharbi K."/>
            <person name="Hall N."/>
            <person name="Watson M."/>
            <person name="Adriaenssens E.M."/>
            <person name="Foster-Nyarko E."/>
            <person name="Jarju S."/>
            <person name="Secka A."/>
            <person name="Antonio M."/>
            <person name="Oren A."/>
            <person name="Chaudhuri R.R."/>
            <person name="La Ragione R."/>
            <person name="Hildebrand F."/>
            <person name="Pallen M.J."/>
        </authorList>
    </citation>
    <scope>NUCLEOTIDE SEQUENCE</scope>
    <source>
        <strain evidence="5">F1-3629</strain>
    </source>
</reference>
<evidence type="ECO:0008006" key="7">
    <source>
        <dbReference type="Google" id="ProtNLM"/>
    </source>
</evidence>
<evidence type="ECO:0000256" key="1">
    <source>
        <dbReference type="SAM" id="Phobius"/>
    </source>
</evidence>
<dbReference type="Pfam" id="PF21602">
    <property type="entry name" value="GldM_3rd"/>
    <property type="match status" value="1"/>
</dbReference>
<reference evidence="5" key="1">
    <citation type="submission" date="2020-10" db="EMBL/GenBank/DDBJ databases">
        <authorList>
            <person name="Gilroy R."/>
        </authorList>
    </citation>
    <scope>NUCLEOTIDE SEQUENCE</scope>
    <source>
        <strain evidence="5">F1-3629</strain>
    </source>
</reference>
<dbReference type="Pfam" id="PF12080">
    <property type="entry name" value="GldM_4th"/>
    <property type="match status" value="1"/>
</dbReference>
<evidence type="ECO:0000259" key="2">
    <source>
        <dbReference type="Pfam" id="PF12080"/>
    </source>
</evidence>
<dbReference type="EMBL" id="JADIMJ010000086">
    <property type="protein sequence ID" value="MBO8454231.1"/>
    <property type="molecule type" value="Genomic_DNA"/>
</dbReference>